<comment type="subcellular location">
    <subcellularLocation>
        <location evidence="1">Membrane</location>
        <topology evidence="1">Multi-pass membrane protein</topology>
    </subcellularLocation>
</comment>
<name>A0A2S5BEW1_9BASI</name>
<dbReference type="SUPFAM" id="SSF81321">
    <property type="entry name" value="Family A G protein-coupled receptor-like"/>
    <property type="match status" value="1"/>
</dbReference>
<protein>
    <submittedName>
        <fullName evidence="7">Uncharacterized protein</fullName>
    </submittedName>
</protein>
<reference evidence="7 8" key="1">
    <citation type="journal article" date="2018" name="Front. Microbiol.">
        <title>Prospects for Fungal Bioremediation of Acidic Radioactive Waste Sites: Characterization and Genome Sequence of Rhodotorula taiwanensis MD1149.</title>
        <authorList>
            <person name="Tkavc R."/>
            <person name="Matrosova V.Y."/>
            <person name="Grichenko O.E."/>
            <person name="Gostincar C."/>
            <person name="Volpe R.P."/>
            <person name="Klimenkova P."/>
            <person name="Gaidamakova E.K."/>
            <person name="Zhou C.E."/>
            <person name="Stewart B.J."/>
            <person name="Lyman M.G."/>
            <person name="Malfatti S.A."/>
            <person name="Rubinfeld B."/>
            <person name="Courtot M."/>
            <person name="Singh J."/>
            <person name="Dalgard C.L."/>
            <person name="Hamilton T."/>
            <person name="Frey K.G."/>
            <person name="Gunde-Cimerman N."/>
            <person name="Dugan L."/>
            <person name="Daly M.J."/>
        </authorList>
    </citation>
    <scope>NUCLEOTIDE SEQUENCE [LARGE SCALE GENOMIC DNA]</scope>
    <source>
        <strain evidence="7 8">MD1149</strain>
    </source>
</reference>
<dbReference type="GO" id="GO:0004930">
    <property type="term" value="F:G protein-coupled receptor activity"/>
    <property type="evidence" value="ECO:0007669"/>
    <property type="project" value="TreeGrafter"/>
</dbReference>
<dbReference type="EMBL" id="PJQD01000018">
    <property type="protein sequence ID" value="POY75283.1"/>
    <property type="molecule type" value="Genomic_DNA"/>
</dbReference>
<dbReference type="Proteomes" id="UP000237144">
    <property type="component" value="Unassembled WGS sequence"/>
</dbReference>
<evidence type="ECO:0000256" key="5">
    <source>
        <dbReference type="SAM" id="MobiDB-lite"/>
    </source>
</evidence>
<dbReference type="Gene3D" id="1.20.1070.10">
    <property type="entry name" value="Rhodopsin 7-helix transmembrane proteins"/>
    <property type="match status" value="1"/>
</dbReference>
<feature type="transmembrane region" description="Helical" evidence="6">
    <location>
        <begin position="119"/>
        <end position="141"/>
    </location>
</feature>
<proteinExistence type="predicted"/>
<feature type="transmembrane region" description="Helical" evidence="6">
    <location>
        <begin position="278"/>
        <end position="303"/>
    </location>
</feature>
<feature type="transmembrane region" description="Helical" evidence="6">
    <location>
        <begin position="20"/>
        <end position="49"/>
    </location>
</feature>
<feature type="transmembrane region" description="Helical" evidence="6">
    <location>
        <begin position="251"/>
        <end position="272"/>
    </location>
</feature>
<evidence type="ECO:0000313" key="8">
    <source>
        <dbReference type="Proteomes" id="UP000237144"/>
    </source>
</evidence>
<keyword evidence="4 6" id="KW-0472">Membrane</keyword>
<dbReference type="GO" id="GO:0007189">
    <property type="term" value="P:adenylate cyclase-activating G protein-coupled receptor signaling pathway"/>
    <property type="evidence" value="ECO:0007669"/>
    <property type="project" value="TreeGrafter"/>
</dbReference>
<accession>A0A2S5BEW1</accession>
<dbReference type="AlphaFoldDB" id="A0A2S5BEW1"/>
<keyword evidence="3 6" id="KW-1133">Transmembrane helix</keyword>
<dbReference type="STRING" id="741276.A0A2S5BEW1"/>
<evidence type="ECO:0000256" key="3">
    <source>
        <dbReference type="ARBA" id="ARBA00022989"/>
    </source>
</evidence>
<dbReference type="GO" id="GO:0005886">
    <property type="term" value="C:plasma membrane"/>
    <property type="evidence" value="ECO:0007669"/>
    <property type="project" value="TreeGrafter"/>
</dbReference>
<keyword evidence="2 6" id="KW-0812">Transmembrane</keyword>
<organism evidence="7 8">
    <name type="scientific">Rhodotorula taiwanensis</name>
    <dbReference type="NCBI Taxonomy" id="741276"/>
    <lineage>
        <taxon>Eukaryota</taxon>
        <taxon>Fungi</taxon>
        <taxon>Dikarya</taxon>
        <taxon>Basidiomycota</taxon>
        <taxon>Pucciniomycotina</taxon>
        <taxon>Microbotryomycetes</taxon>
        <taxon>Sporidiobolales</taxon>
        <taxon>Sporidiobolaceae</taxon>
        <taxon>Rhodotorula</taxon>
    </lineage>
</organism>
<sequence>MSSSGTAFDPTRWAPLGNKRAGMIAVATAASVSLTFIFAFTGWVAYLLWRHHSRVKANRVEHETRAIRFLASSHGILLGSLILGDFIQAVAFALTFVWVGKNRIPTAQHPTHICTAQGILIQIGDLGSAFSSLVICGNLLLLLVFRITPTLRWIWITLACEWALIFLLAAIGPLSRIGKGGVPFYGPSGAWCWIVQDYQHFRLWVHYFFVFVVAFFDLVCYSVIALYLRYHHGQMRQQSHLANTANISRAMLLYPIVYVATILPLSIYRIAAMTGQNWSVHVLLGAGAVFTLSGAANCTIYALTRKLVTFDGVASALRRGSASASAGTAIEGGSFLRRGSSATVSPPQPRSKIRFERNIFSLLHKEDGPRYRSDSSVGNALHGIVVEVETTNFQEGTPAPSPLLNDQDSNSKSRRPSKPEIRWHMETPAGEDRPFGRLNMRDSLEMGPSRTPSSGADGSDKETV</sequence>
<keyword evidence="8" id="KW-1185">Reference proteome</keyword>
<evidence type="ECO:0000256" key="4">
    <source>
        <dbReference type="ARBA" id="ARBA00023136"/>
    </source>
</evidence>
<gene>
    <name evidence="7" type="ORF">BMF94_1653</name>
</gene>
<feature type="transmembrane region" description="Helical" evidence="6">
    <location>
        <begin position="153"/>
        <end position="174"/>
    </location>
</feature>
<feature type="transmembrane region" description="Helical" evidence="6">
    <location>
        <begin position="207"/>
        <end position="230"/>
    </location>
</feature>
<evidence type="ECO:0000256" key="6">
    <source>
        <dbReference type="SAM" id="Phobius"/>
    </source>
</evidence>
<evidence type="ECO:0000256" key="2">
    <source>
        <dbReference type="ARBA" id="ARBA00022692"/>
    </source>
</evidence>
<feature type="transmembrane region" description="Helical" evidence="6">
    <location>
        <begin position="75"/>
        <end position="99"/>
    </location>
</feature>
<evidence type="ECO:0000256" key="1">
    <source>
        <dbReference type="ARBA" id="ARBA00004141"/>
    </source>
</evidence>
<dbReference type="PANTHER" id="PTHR23112:SF37">
    <property type="entry name" value="G PROTEIN-COUPLED RECEPTOR GPR1"/>
    <property type="match status" value="1"/>
</dbReference>
<dbReference type="OrthoDB" id="100006at2759"/>
<feature type="compositionally biased region" description="Basic and acidic residues" evidence="5">
    <location>
        <begin position="417"/>
        <end position="444"/>
    </location>
</feature>
<dbReference type="PANTHER" id="PTHR23112">
    <property type="entry name" value="G PROTEIN-COUPLED RECEPTOR 157-RELATED"/>
    <property type="match status" value="1"/>
</dbReference>
<feature type="region of interest" description="Disordered" evidence="5">
    <location>
        <begin position="392"/>
        <end position="464"/>
    </location>
</feature>
<evidence type="ECO:0000313" key="7">
    <source>
        <dbReference type="EMBL" id="POY75283.1"/>
    </source>
</evidence>
<comment type="caution">
    <text evidence="7">The sequence shown here is derived from an EMBL/GenBank/DDBJ whole genome shotgun (WGS) entry which is preliminary data.</text>
</comment>